<name>A0A2S9XXS3_9BACT</name>
<proteinExistence type="predicted"/>
<evidence type="ECO:0000313" key="2">
    <source>
        <dbReference type="Proteomes" id="UP000237968"/>
    </source>
</evidence>
<organism evidence="1 2">
    <name type="scientific">Enhygromyxa salina</name>
    <dbReference type="NCBI Taxonomy" id="215803"/>
    <lineage>
        <taxon>Bacteria</taxon>
        <taxon>Pseudomonadati</taxon>
        <taxon>Myxococcota</taxon>
        <taxon>Polyangia</taxon>
        <taxon>Nannocystales</taxon>
        <taxon>Nannocystaceae</taxon>
        <taxon>Enhygromyxa</taxon>
    </lineage>
</organism>
<reference evidence="1 2" key="1">
    <citation type="submission" date="2018-03" db="EMBL/GenBank/DDBJ databases">
        <title>Draft Genome Sequences of the Obligatory Marine Myxobacteria Enhygromyxa salina SWB005.</title>
        <authorList>
            <person name="Poehlein A."/>
            <person name="Moghaddam J.A."/>
            <person name="Harms H."/>
            <person name="Alanjari M."/>
            <person name="Koenig G.M."/>
            <person name="Daniel R."/>
            <person name="Schaeberle T.F."/>
        </authorList>
    </citation>
    <scope>NUCLEOTIDE SEQUENCE [LARGE SCALE GENOMIC DNA]</scope>
    <source>
        <strain evidence="1 2">SWB005</strain>
    </source>
</reference>
<accession>A0A2S9XXS3</accession>
<protein>
    <submittedName>
        <fullName evidence="1">Uncharacterized protein</fullName>
    </submittedName>
</protein>
<dbReference type="Proteomes" id="UP000237968">
    <property type="component" value="Unassembled WGS sequence"/>
</dbReference>
<comment type="caution">
    <text evidence="1">The sequence shown here is derived from an EMBL/GenBank/DDBJ whole genome shotgun (WGS) entry which is preliminary data.</text>
</comment>
<dbReference type="EMBL" id="PVNK01000149">
    <property type="protein sequence ID" value="PRP97668.1"/>
    <property type="molecule type" value="Genomic_DNA"/>
</dbReference>
<gene>
    <name evidence="1" type="ORF">ENSA5_31750</name>
</gene>
<dbReference type="AlphaFoldDB" id="A0A2S9XXS3"/>
<dbReference type="RefSeq" id="WP_181197807.1">
    <property type="nucleotide sequence ID" value="NZ_PVNK01000149.1"/>
</dbReference>
<evidence type="ECO:0000313" key="1">
    <source>
        <dbReference type="EMBL" id="PRP97668.1"/>
    </source>
</evidence>
<keyword evidence="2" id="KW-1185">Reference proteome</keyword>
<sequence>MARPRHGLTPQETYLDLAEAVERGAVAGNGKLEPDGLRACYTIGIGTWEAMLSDLLDLLATDAGSAREALIDLGVPTELLSAWGQSPMIGTKASVEWLAARRADPMGRIALGPSARAFRGDDYLDLAEVGTRPAIAGDGALDPARLRQRYTIERGPWLRMVADLLGQLVGDAGSVEHAATVLAVRRPSLGKWVRWFVSRGSVDAARSRWPVAPGDDTPTSAAYLDLAEAVERGRLAFDNPPELSAVSDSYTVRLDNWERMTADLLRQIVADSGSIRKASKVVKVPRTTLATWVREGRRRWPR</sequence>